<keyword evidence="3" id="KW-0238">DNA-binding</keyword>
<keyword evidence="2" id="KW-0805">Transcription regulation</keyword>
<dbReference type="Gene3D" id="2.40.330.10">
    <property type="entry name" value="DNA-binding pseudobarrel domain"/>
    <property type="match status" value="1"/>
</dbReference>
<keyword evidence="4" id="KW-0804">Transcription</keyword>
<dbReference type="GO" id="GO:0003677">
    <property type="term" value="F:DNA binding"/>
    <property type="evidence" value="ECO:0007669"/>
    <property type="project" value="UniProtKB-KW"/>
</dbReference>
<protein>
    <submittedName>
        <fullName evidence="6">Uncharacterized protein</fullName>
    </submittedName>
</protein>
<gene>
    <name evidence="6" type="primary">LOC107801337</name>
</gene>
<evidence type="ECO:0000256" key="3">
    <source>
        <dbReference type="ARBA" id="ARBA00023125"/>
    </source>
</evidence>
<dbReference type="KEGG" id="nta:107801337"/>
<dbReference type="PaxDb" id="4097-A0A1S4AU88"/>
<evidence type="ECO:0000313" key="6">
    <source>
        <dbReference type="RefSeq" id="XP_016480130.1"/>
    </source>
</evidence>
<sequence length="119" mass="13332">MKVTNNVKLEIGDVEGNLNSAAYKVKASEMTNTWQEKGYTLIDAQCSKLGNPYFIVSMQPTYVSRNFRLDIPGNFFGRYFKEKETIVILRALMGELGMQGALSNQIVRGSAHQVGENLH</sequence>
<proteinExistence type="predicted"/>
<dbReference type="STRING" id="4097.A0A1S4AU88"/>
<evidence type="ECO:0000256" key="2">
    <source>
        <dbReference type="ARBA" id="ARBA00023015"/>
    </source>
</evidence>
<dbReference type="SUPFAM" id="SSF101936">
    <property type="entry name" value="DNA-binding pseudobarrel domain"/>
    <property type="match status" value="1"/>
</dbReference>
<evidence type="ECO:0000256" key="1">
    <source>
        <dbReference type="ARBA" id="ARBA00004123"/>
    </source>
</evidence>
<keyword evidence="5" id="KW-0539">Nucleus</keyword>
<evidence type="ECO:0000256" key="5">
    <source>
        <dbReference type="ARBA" id="ARBA00023242"/>
    </source>
</evidence>
<dbReference type="AlphaFoldDB" id="A0A1S4AU88"/>
<dbReference type="InterPro" id="IPR015300">
    <property type="entry name" value="DNA-bd_pseudobarrel_sf"/>
</dbReference>
<dbReference type="GO" id="GO:0005634">
    <property type="term" value="C:nucleus"/>
    <property type="evidence" value="ECO:0007669"/>
    <property type="project" value="UniProtKB-SubCell"/>
</dbReference>
<reference evidence="6" key="1">
    <citation type="submission" date="2025-08" db="UniProtKB">
        <authorList>
            <consortium name="RefSeq"/>
        </authorList>
    </citation>
    <scope>IDENTIFICATION</scope>
</reference>
<accession>A0A1S4AU88</accession>
<name>A0A1S4AU88_TOBAC</name>
<organism evidence="6">
    <name type="scientific">Nicotiana tabacum</name>
    <name type="common">Common tobacco</name>
    <dbReference type="NCBI Taxonomy" id="4097"/>
    <lineage>
        <taxon>Eukaryota</taxon>
        <taxon>Viridiplantae</taxon>
        <taxon>Streptophyta</taxon>
        <taxon>Embryophyta</taxon>
        <taxon>Tracheophyta</taxon>
        <taxon>Spermatophyta</taxon>
        <taxon>Magnoliopsida</taxon>
        <taxon>eudicotyledons</taxon>
        <taxon>Gunneridae</taxon>
        <taxon>Pentapetalae</taxon>
        <taxon>asterids</taxon>
        <taxon>lamiids</taxon>
        <taxon>Solanales</taxon>
        <taxon>Solanaceae</taxon>
        <taxon>Nicotianoideae</taxon>
        <taxon>Nicotianeae</taxon>
        <taxon>Nicotiana</taxon>
    </lineage>
</organism>
<evidence type="ECO:0000256" key="4">
    <source>
        <dbReference type="ARBA" id="ARBA00023163"/>
    </source>
</evidence>
<comment type="subcellular location">
    <subcellularLocation>
        <location evidence="1">Nucleus</location>
    </subcellularLocation>
</comment>
<dbReference type="RefSeq" id="XP_016480130.1">
    <property type="nucleotide sequence ID" value="XM_016624644.1"/>
</dbReference>